<dbReference type="Gene3D" id="3.30.2010.10">
    <property type="entry name" value="Metalloproteases ('zincins'), catalytic domain"/>
    <property type="match status" value="1"/>
</dbReference>
<comment type="caution">
    <text evidence="14">The sequence shown here is derived from an EMBL/GenBank/DDBJ whole genome shotgun (WGS) entry which is preliminary data.</text>
</comment>
<evidence type="ECO:0000256" key="6">
    <source>
        <dbReference type="ARBA" id="ARBA00022801"/>
    </source>
</evidence>
<keyword evidence="6 11" id="KW-0378">Hydrolase</keyword>
<evidence type="ECO:0000313" key="15">
    <source>
        <dbReference type="Proteomes" id="UP000229896"/>
    </source>
</evidence>
<keyword evidence="7 11" id="KW-0862">Zinc</keyword>
<evidence type="ECO:0000256" key="11">
    <source>
        <dbReference type="RuleBase" id="RU003983"/>
    </source>
</evidence>
<evidence type="ECO:0000256" key="2">
    <source>
        <dbReference type="ARBA" id="ARBA00022475"/>
    </source>
</evidence>
<dbReference type="InterPro" id="IPR001915">
    <property type="entry name" value="Peptidase_M48"/>
</dbReference>
<dbReference type="AlphaFoldDB" id="A0A2M6YBP0"/>
<dbReference type="Pfam" id="PF01435">
    <property type="entry name" value="Peptidase_M48"/>
    <property type="match status" value="1"/>
</dbReference>
<dbReference type="PANTHER" id="PTHR43221">
    <property type="entry name" value="PROTEASE HTPX"/>
    <property type="match status" value="1"/>
</dbReference>
<keyword evidence="3 11" id="KW-0645">Protease</keyword>
<dbReference type="GO" id="GO:0046872">
    <property type="term" value="F:metal ion binding"/>
    <property type="evidence" value="ECO:0007669"/>
    <property type="project" value="UniProtKB-KW"/>
</dbReference>
<keyword evidence="10 12" id="KW-0472">Membrane</keyword>
<evidence type="ECO:0000313" key="14">
    <source>
        <dbReference type="EMBL" id="PIU24116.1"/>
    </source>
</evidence>
<comment type="cofactor">
    <cofactor evidence="11">
        <name>Zn(2+)</name>
        <dbReference type="ChEBI" id="CHEBI:29105"/>
    </cofactor>
    <text evidence="11">Binds 1 zinc ion per subunit.</text>
</comment>
<keyword evidence="4 12" id="KW-0812">Transmembrane</keyword>
<keyword evidence="2" id="KW-1003">Cell membrane</keyword>
<comment type="subcellular location">
    <subcellularLocation>
        <location evidence="1">Cell membrane</location>
        <topology evidence="1">Multi-pass membrane protein</topology>
    </subcellularLocation>
</comment>
<feature type="transmembrane region" description="Helical" evidence="12">
    <location>
        <begin position="41"/>
        <end position="59"/>
    </location>
</feature>
<dbReference type="EMBL" id="PEXI01000086">
    <property type="protein sequence ID" value="PIU24116.1"/>
    <property type="molecule type" value="Genomic_DNA"/>
</dbReference>
<accession>A0A2M6YBP0</accession>
<dbReference type="Proteomes" id="UP000229896">
    <property type="component" value="Unassembled WGS sequence"/>
</dbReference>
<feature type="non-terminal residue" evidence="14">
    <location>
        <position position="132"/>
    </location>
</feature>
<dbReference type="PANTHER" id="PTHR43221:SF1">
    <property type="entry name" value="PROTEASE HTPX"/>
    <property type="match status" value="1"/>
</dbReference>
<dbReference type="GO" id="GO:0005886">
    <property type="term" value="C:plasma membrane"/>
    <property type="evidence" value="ECO:0007669"/>
    <property type="project" value="UniProtKB-SubCell"/>
</dbReference>
<dbReference type="GO" id="GO:0004222">
    <property type="term" value="F:metalloendopeptidase activity"/>
    <property type="evidence" value="ECO:0007669"/>
    <property type="project" value="InterPro"/>
</dbReference>
<feature type="transmembrane region" description="Helical" evidence="12">
    <location>
        <begin position="15"/>
        <end position="35"/>
    </location>
</feature>
<keyword evidence="8 12" id="KW-1133">Transmembrane helix</keyword>
<evidence type="ECO:0000256" key="7">
    <source>
        <dbReference type="ARBA" id="ARBA00022833"/>
    </source>
</evidence>
<evidence type="ECO:0000256" key="10">
    <source>
        <dbReference type="ARBA" id="ARBA00023136"/>
    </source>
</evidence>
<feature type="domain" description="Peptidase M48" evidence="13">
    <location>
        <begin position="76"/>
        <end position="131"/>
    </location>
</feature>
<dbReference type="InterPro" id="IPR050083">
    <property type="entry name" value="HtpX_protease"/>
</dbReference>
<keyword evidence="9 11" id="KW-0482">Metalloprotease</keyword>
<comment type="similarity">
    <text evidence="11">Belongs to the peptidase M48 family.</text>
</comment>
<dbReference type="GO" id="GO:0006508">
    <property type="term" value="P:proteolysis"/>
    <property type="evidence" value="ECO:0007669"/>
    <property type="project" value="UniProtKB-KW"/>
</dbReference>
<sequence length="132" mass="14548">MTTYDRIGSNRRKTVFYIGVFLIFIIGLGYLFSYIYNSPGILIIAVIIAVLQALASYFWGDSIALYLTHANKVEKADNPELYRIVENLAITAGIPAPKIYLINDSSPNAFATGRDPQHSSVAVTSGLLEIMD</sequence>
<keyword evidence="5" id="KW-0479">Metal-binding</keyword>
<evidence type="ECO:0000256" key="8">
    <source>
        <dbReference type="ARBA" id="ARBA00022989"/>
    </source>
</evidence>
<evidence type="ECO:0000256" key="12">
    <source>
        <dbReference type="SAM" id="Phobius"/>
    </source>
</evidence>
<protein>
    <submittedName>
        <fullName evidence="14">Protease</fullName>
    </submittedName>
</protein>
<evidence type="ECO:0000256" key="5">
    <source>
        <dbReference type="ARBA" id="ARBA00022723"/>
    </source>
</evidence>
<evidence type="ECO:0000256" key="4">
    <source>
        <dbReference type="ARBA" id="ARBA00022692"/>
    </source>
</evidence>
<evidence type="ECO:0000256" key="3">
    <source>
        <dbReference type="ARBA" id="ARBA00022670"/>
    </source>
</evidence>
<evidence type="ECO:0000259" key="13">
    <source>
        <dbReference type="Pfam" id="PF01435"/>
    </source>
</evidence>
<evidence type="ECO:0000256" key="9">
    <source>
        <dbReference type="ARBA" id="ARBA00023049"/>
    </source>
</evidence>
<proteinExistence type="inferred from homology"/>
<evidence type="ECO:0000256" key="1">
    <source>
        <dbReference type="ARBA" id="ARBA00004651"/>
    </source>
</evidence>
<reference evidence="15" key="1">
    <citation type="submission" date="2017-09" db="EMBL/GenBank/DDBJ databases">
        <title>Depth-based differentiation of microbial function through sediment-hosted aquifers and enrichment of novel symbionts in the deep terrestrial subsurface.</title>
        <authorList>
            <person name="Probst A.J."/>
            <person name="Ladd B."/>
            <person name="Jarett J.K."/>
            <person name="Geller-Mcgrath D.E."/>
            <person name="Sieber C.M.K."/>
            <person name="Emerson J.B."/>
            <person name="Anantharaman K."/>
            <person name="Thomas B.C."/>
            <person name="Malmstrom R."/>
            <person name="Stieglmeier M."/>
            <person name="Klingl A."/>
            <person name="Woyke T."/>
            <person name="Ryan C.M."/>
            <person name="Banfield J.F."/>
        </authorList>
    </citation>
    <scope>NUCLEOTIDE SEQUENCE [LARGE SCALE GENOMIC DNA]</scope>
</reference>
<name>A0A2M6YBP0_9BACT</name>
<gene>
    <name evidence="14" type="ORF">COT12_02740</name>
</gene>
<organism evidence="14 15">
    <name type="scientific">Candidatus Berkelbacteria bacterium CG08_land_8_20_14_0_20_39_8</name>
    <dbReference type="NCBI Taxonomy" id="1974511"/>
    <lineage>
        <taxon>Bacteria</taxon>
        <taxon>Candidatus Berkelbacteria</taxon>
    </lineage>
</organism>